<dbReference type="EMBL" id="PDCK01000042">
    <property type="protein sequence ID" value="PRQ37521.1"/>
    <property type="molecule type" value="Genomic_DNA"/>
</dbReference>
<accession>A0A2P6QTK3</accession>
<sequence length="146" mass="17023">MFENDVEASNVELPVPPVVEVANVVDPTRLSKLAKEISRLGGVPFQGGTDHMLADQWIENMKTYFEMVVCDDIEKRKISTFMLQGDARVWWNGTQRVMDVSTMTWNEFVELFRKKYFPPSVREQMEREFISLVQGTKSVREWMLRA</sequence>
<evidence type="ECO:0000313" key="2">
    <source>
        <dbReference type="EMBL" id="PRQ37521.1"/>
    </source>
</evidence>
<keyword evidence="3" id="KW-1185">Reference proteome</keyword>
<feature type="domain" description="Retrotransposon gag" evidence="1">
    <location>
        <begin position="78"/>
        <end position="144"/>
    </location>
</feature>
<dbReference type="InterPro" id="IPR005162">
    <property type="entry name" value="Retrotrans_gag_dom"/>
</dbReference>
<reference evidence="2 3" key="1">
    <citation type="journal article" date="2018" name="Nat. Genet.">
        <title>The Rosa genome provides new insights in the design of modern roses.</title>
        <authorList>
            <person name="Bendahmane M."/>
        </authorList>
    </citation>
    <scope>NUCLEOTIDE SEQUENCE [LARGE SCALE GENOMIC DNA]</scope>
    <source>
        <strain evidence="3">cv. Old Blush</strain>
    </source>
</reference>
<dbReference type="OMA" id="QMEREFI"/>
<protein>
    <submittedName>
        <fullName evidence="2">Putative retrotransposon gag domain-containing protein</fullName>
    </submittedName>
</protein>
<dbReference type="Proteomes" id="UP000238479">
    <property type="component" value="Chromosome 4"/>
</dbReference>
<name>A0A2P6QTK3_ROSCH</name>
<evidence type="ECO:0000313" key="3">
    <source>
        <dbReference type="Proteomes" id="UP000238479"/>
    </source>
</evidence>
<evidence type="ECO:0000259" key="1">
    <source>
        <dbReference type="Pfam" id="PF03732"/>
    </source>
</evidence>
<dbReference type="Pfam" id="PF03732">
    <property type="entry name" value="Retrotrans_gag"/>
    <property type="match status" value="1"/>
</dbReference>
<organism evidence="2 3">
    <name type="scientific">Rosa chinensis</name>
    <name type="common">China rose</name>
    <dbReference type="NCBI Taxonomy" id="74649"/>
    <lineage>
        <taxon>Eukaryota</taxon>
        <taxon>Viridiplantae</taxon>
        <taxon>Streptophyta</taxon>
        <taxon>Embryophyta</taxon>
        <taxon>Tracheophyta</taxon>
        <taxon>Spermatophyta</taxon>
        <taxon>Magnoliopsida</taxon>
        <taxon>eudicotyledons</taxon>
        <taxon>Gunneridae</taxon>
        <taxon>Pentapetalae</taxon>
        <taxon>rosids</taxon>
        <taxon>fabids</taxon>
        <taxon>Rosales</taxon>
        <taxon>Rosaceae</taxon>
        <taxon>Rosoideae</taxon>
        <taxon>Rosoideae incertae sedis</taxon>
        <taxon>Rosa</taxon>
    </lineage>
</organism>
<comment type="caution">
    <text evidence="2">The sequence shown here is derived from an EMBL/GenBank/DDBJ whole genome shotgun (WGS) entry which is preliminary data.</text>
</comment>
<dbReference type="AlphaFoldDB" id="A0A2P6QTK3"/>
<dbReference type="Gramene" id="PRQ37521">
    <property type="protein sequence ID" value="PRQ37521"/>
    <property type="gene ID" value="RchiOBHm_Chr4g0403481"/>
</dbReference>
<gene>
    <name evidence="2" type="ORF">RchiOBHm_Chr4g0403481</name>
</gene>
<proteinExistence type="predicted"/>